<keyword evidence="8" id="KW-0067">ATP-binding</keyword>
<dbReference type="InterPro" id="IPR050205">
    <property type="entry name" value="CDPK_Ser/Thr_kinases"/>
</dbReference>
<dbReference type="GO" id="GO:0005509">
    <property type="term" value="F:calcium ion binding"/>
    <property type="evidence" value="ECO:0007669"/>
    <property type="project" value="InterPro"/>
</dbReference>
<dbReference type="PROSITE" id="PS50011">
    <property type="entry name" value="PROTEIN_KINASE_DOM"/>
    <property type="match status" value="1"/>
</dbReference>
<gene>
    <name evidence="12" type="ORF">DBRI1063_LOCUS1005</name>
</gene>
<evidence type="ECO:0000259" key="11">
    <source>
        <dbReference type="PROSITE" id="PS50222"/>
    </source>
</evidence>
<dbReference type="Pfam" id="PF00069">
    <property type="entry name" value="Pkinase"/>
    <property type="match status" value="1"/>
</dbReference>
<evidence type="ECO:0000256" key="4">
    <source>
        <dbReference type="ARBA" id="ARBA00022737"/>
    </source>
</evidence>
<keyword evidence="2" id="KW-0723">Serine/threonine-protein kinase</keyword>
<keyword evidence="4" id="KW-0677">Repeat</keyword>
<name>A0A7S1VXM4_9STRA</name>
<dbReference type="SUPFAM" id="SSF56112">
    <property type="entry name" value="Protein kinase-like (PK-like)"/>
    <property type="match status" value="1"/>
</dbReference>
<evidence type="ECO:0000256" key="3">
    <source>
        <dbReference type="ARBA" id="ARBA00022679"/>
    </source>
</evidence>
<keyword evidence="3" id="KW-0808">Transferase</keyword>
<dbReference type="PROSITE" id="PS50222">
    <property type="entry name" value="EF_HAND_2"/>
    <property type="match status" value="2"/>
</dbReference>
<evidence type="ECO:0000256" key="8">
    <source>
        <dbReference type="ARBA" id="ARBA00022840"/>
    </source>
</evidence>
<dbReference type="SMART" id="SM00220">
    <property type="entry name" value="S_TKc"/>
    <property type="match status" value="1"/>
</dbReference>
<evidence type="ECO:0000256" key="1">
    <source>
        <dbReference type="ARBA" id="ARBA00001946"/>
    </source>
</evidence>
<evidence type="ECO:0000256" key="6">
    <source>
        <dbReference type="ARBA" id="ARBA00022777"/>
    </source>
</evidence>
<dbReference type="Gene3D" id="1.10.510.10">
    <property type="entry name" value="Transferase(Phosphotransferase) domain 1"/>
    <property type="match status" value="1"/>
</dbReference>
<dbReference type="InterPro" id="IPR011992">
    <property type="entry name" value="EF-hand-dom_pair"/>
</dbReference>
<feature type="domain" description="EF-hand" evidence="11">
    <location>
        <begin position="517"/>
        <end position="552"/>
    </location>
</feature>
<keyword evidence="5" id="KW-0547">Nucleotide-binding</keyword>
<evidence type="ECO:0000256" key="5">
    <source>
        <dbReference type="ARBA" id="ARBA00022741"/>
    </source>
</evidence>
<dbReference type="InterPro" id="IPR000719">
    <property type="entry name" value="Prot_kinase_dom"/>
</dbReference>
<keyword evidence="7" id="KW-0106">Calcium</keyword>
<keyword evidence="6" id="KW-0418">Kinase</keyword>
<organism evidence="12">
    <name type="scientific">Ditylum brightwellii</name>
    <dbReference type="NCBI Taxonomy" id="49249"/>
    <lineage>
        <taxon>Eukaryota</taxon>
        <taxon>Sar</taxon>
        <taxon>Stramenopiles</taxon>
        <taxon>Ochrophyta</taxon>
        <taxon>Bacillariophyta</taxon>
        <taxon>Mediophyceae</taxon>
        <taxon>Lithodesmiophycidae</taxon>
        <taxon>Lithodesmiales</taxon>
        <taxon>Lithodesmiaceae</taxon>
        <taxon>Ditylum</taxon>
    </lineage>
</organism>
<reference evidence="12" key="1">
    <citation type="submission" date="2021-01" db="EMBL/GenBank/DDBJ databases">
        <authorList>
            <person name="Corre E."/>
            <person name="Pelletier E."/>
            <person name="Niang G."/>
            <person name="Scheremetjew M."/>
            <person name="Finn R."/>
            <person name="Kale V."/>
            <person name="Holt S."/>
            <person name="Cochrane G."/>
            <person name="Meng A."/>
            <person name="Brown T."/>
            <person name="Cohen L."/>
        </authorList>
    </citation>
    <scope>NUCLEOTIDE SEQUENCE</scope>
    <source>
        <strain evidence="12">Pop2</strain>
    </source>
</reference>
<feature type="domain" description="EF-hand" evidence="11">
    <location>
        <begin position="447"/>
        <end position="482"/>
    </location>
</feature>
<evidence type="ECO:0000259" key="10">
    <source>
        <dbReference type="PROSITE" id="PS50011"/>
    </source>
</evidence>
<dbReference type="SUPFAM" id="SSF47473">
    <property type="entry name" value="EF-hand"/>
    <property type="match status" value="1"/>
</dbReference>
<dbReference type="EMBL" id="HBGN01001514">
    <property type="protein sequence ID" value="CAD9314599.1"/>
    <property type="molecule type" value="Transcribed_RNA"/>
</dbReference>
<dbReference type="CDD" id="cd00051">
    <property type="entry name" value="EFh"/>
    <property type="match status" value="2"/>
</dbReference>
<sequence>MMYERKNRDPLQYYRILEVVGVGSMGSVSRVQKRPSAIGGSARLENSLRGRKQLQEWKEYQQRQCLQQQAWWQKPLPTLFSSCCDDTSSSDWKNHKWLSFFRRTDITTPPTSSDMHNLLSLPTLEDGPITNFPSHFNLNASQHSILNDTFHSTTNLNASFHSTSSAIQNIEYALKSIHIQRLSKKAAITELQNEIEILKTLDHAHIVKPIETFEHHQQIFLVMEMCRGGDLYSRDPYTEEESARIVNSVLSAISYMHKRGVVHRDLKFENIMFVSDHPQSEVKLIDFGLSAKYGPEDPVMSDGVGTIYTMAPEVLKGKYTSQADIWSIGVLAYMLLSSQVPFFGTKRREIAAKIRKCKYDFKGKRWANISAQAKNFVSELLQLNPDQRPTASEASKSSWLNRRCNVSVRFPDDDQLDNIQTSLQNFAAYSKLKKLALMVIAHKSTSEEIGFLRKAFEQYDEDHDGFIELNDFRDALQSYGYCEEDIMDMFHGADIDSTGSIKYTEFLAATIEAHGAINEERLAEAFDRLDTDDSGFITAENLRELLGDDLPLTEIQSIITECGLTNDQQISYEEFLGLFDQYQEDQREEALQQIKHQRSMLDGSSHSIICNLDLDSIDSEN</sequence>
<accession>A0A7S1VXM4</accession>
<dbReference type="Pfam" id="PF13499">
    <property type="entry name" value="EF-hand_7"/>
    <property type="match status" value="2"/>
</dbReference>
<dbReference type="AlphaFoldDB" id="A0A7S1VXM4"/>
<dbReference type="GO" id="GO:0005524">
    <property type="term" value="F:ATP binding"/>
    <property type="evidence" value="ECO:0007669"/>
    <property type="project" value="UniProtKB-KW"/>
</dbReference>
<dbReference type="PROSITE" id="PS00018">
    <property type="entry name" value="EF_HAND_1"/>
    <property type="match status" value="1"/>
</dbReference>
<evidence type="ECO:0000256" key="9">
    <source>
        <dbReference type="ARBA" id="ARBA00024334"/>
    </source>
</evidence>
<evidence type="ECO:0000256" key="7">
    <source>
        <dbReference type="ARBA" id="ARBA00022837"/>
    </source>
</evidence>
<protein>
    <recommendedName>
        <fullName evidence="13">Calmodulin</fullName>
    </recommendedName>
</protein>
<dbReference type="Gene3D" id="3.30.200.20">
    <property type="entry name" value="Phosphorylase Kinase, domain 1"/>
    <property type="match status" value="1"/>
</dbReference>
<evidence type="ECO:0008006" key="13">
    <source>
        <dbReference type="Google" id="ProtNLM"/>
    </source>
</evidence>
<dbReference type="PROSITE" id="PS00108">
    <property type="entry name" value="PROTEIN_KINASE_ST"/>
    <property type="match status" value="1"/>
</dbReference>
<comment type="similarity">
    <text evidence="9">Belongs to the protein kinase superfamily. Ser/Thr protein kinase family. CDPK subfamily.</text>
</comment>
<dbReference type="GO" id="GO:0004674">
    <property type="term" value="F:protein serine/threonine kinase activity"/>
    <property type="evidence" value="ECO:0007669"/>
    <property type="project" value="UniProtKB-KW"/>
</dbReference>
<dbReference type="FunFam" id="1.10.510.10:FF:000571">
    <property type="entry name" value="Maternal embryonic leucine zipper kinase"/>
    <property type="match status" value="1"/>
</dbReference>
<evidence type="ECO:0000313" key="12">
    <source>
        <dbReference type="EMBL" id="CAD9314599.1"/>
    </source>
</evidence>
<dbReference type="SMART" id="SM00054">
    <property type="entry name" value="EFh"/>
    <property type="match status" value="4"/>
</dbReference>
<dbReference type="PANTHER" id="PTHR24349">
    <property type="entry name" value="SERINE/THREONINE-PROTEIN KINASE"/>
    <property type="match status" value="1"/>
</dbReference>
<proteinExistence type="inferred from homology"/>
<comment type="cofactor">
    <cofactor evidence="1">
        <name>Mg(2+)</name>
        <dbReference type="ChEBI" id="CHEBI:18420"/>
    </cofactor>
</comment>
<feature type="domain" description="Protein kinase" evidence="10">
    <location>
        <begin position="14"/>
        <end position="400"/>
    </location>
</feature>
<dbReference type="InterPro" id="IPR018247">
    <property type="entry name" value="EF_Hand_1_Ca_BS"/>
</dbReference>
<dbReference type="InterPro" id="IPR008271">
    <property type="entry name" value="Ser/Thr_kinase_AS"/>
</dbReference>
<dbReference type="InterPro" id="IPR002048">
    <property type="entry name" value="EF_hand_dom"/>
</dbReference>
<dbReference type="FunFam" id="1.10.238.10:FF:000003">
    <property type="entry name" value="Calmodulin A"/>
    <property type="match status" value="1"/>
</dbReference>
<dbReference type="CDD" id="cd05117">
    <property type="entry name" value="STKc_CAMK"/>
    <property type="match status" value="1"/>
</dbReference>
<dbReference type="Gene3D" id="1.10.238.10">
    <property type="entry name" value="EF-hand"/>
    <property type="match status" value="2"/>
</dbReference>
<evidence type="ECO:0000256" key="2">
    <source>
        <dbReference type="ARBA" id="ARBA00022527"/>
    </source>
</evidence>
<dbReference type="InterPro" id="IPR011009">
    <property type="entry name" value="Kinase-like_dom_sf"/>
</dbReference>